<dbReference type="OrthoDB" id="2112927at2"/>
<dbReference type="AlphaFoldDB" id="A0A1N6SZU6"/>
<gene>
    <name evidence="1" type="ORF">SAMN05421834_104189</name>
</gene>
<dbReference type="STRING" id="56779.SAMN05421834_104189"/>
<protein>
    <submittedName>
        <fullName evidence="1">Uncharacterized protein</fullName>
    </submittedName>
</protein>
<dbReference type="Proteomes" id="UP000185669">
    <property type="component" value="Unassembled WGS sequence"/>
</dbReference>
<evidence type="ECO:0000313" key="2">
    <source>
        <dbReference type="Proteomes" id="UP000185669"/>
    </source>
</evidence>
<evidence type="ECO:0000313" key="1">
    <source>
        <dbReference type="EMBL" id="SIQ46623.1"/>
    </source>
</evidence>
<proteinExistence type="predicted"/>
<sequence>MHYYRKAIAIFILVLALMLPLFLEKQEQTAVVNLEAVISASSFLSQIRDQIAADPEKNQISLKQAENKIMDILRVEAEELALEKSYSSVLIDQAIYQGGKDISQELADKIDNKYK</sequence>
<keyword evidence="2" id="KW-1185">Reference proteome</keyword>
<dbReference type="RefSeq" id="WP_076544202.1">
    <property type="nucleotide sequence ID" value="NZ_FTNC01000004.1"/>
</dbReference>
<accession>A0A1N6SZU6</accession>
<dbReference type="EMBL" id="FTNC01000004">
    <property type="protein sequence ID" value="SIQ46623.1"/>
    <property type="molecule type" value="Genomic_DNA"/>
</dbReference>
<organism evidence="1 2">
    <name type="scientific">Halanaerobium kushneri</name>
    <dbReference type="NCBI Taxonomy" id="56779"/>
    <lineage>
        <taxon>Bacteria</taxon>
        <taxon>Bacillati</taxon>
        <taxon>Bacillota</taxon>
        <taxon>Clostridia</taxon>
        <taxon>Halanaerobiales</taxon>
        <taxon>Halanaerobiaceae</taxon>
        <taxon>Halanaerobium</taxon>
    </lineage>
</organism>
<reference evidence="2" key="1">
    <citation type="submission" date="2017-01" db="EMBL/GenBank/DDBJ databases">
        <authorList>
            <person name="Varghese N."/>
            <person name="Submissions S."/>
        </authorList>
    </citation>
    <scope>NUCLEOTIDE SEQUENCE [LARGE SCALE GENOMIC DNA]</scope>
    <source>
        <strain evidence="2">ATCC 700103</strain>
    </source>
</reference>
<name>A0A1N6SZU6_9FIRM</name>